<evidence type="ECO:0000313" key="7">
    <source>
        <dbReference type="EMBL" id="OAJ95696.1"/>
    </source>
</evidence>
<dbReference type="CDD" id="cd07185">
    <property type="entry name" value="OmpA_C-like"/>
    <property type="match status" value="1"/>
</dbReference>
<dbReference type="Gene3D" id="3.30.1330.60">
    <property type="entry name" value="OmpA-like domain"/>
    <property type="match status" value="1"/>
</dbReference>
<dbReference type="Pfam" id="PF00691">
    <property type="entry name" value="OmpA"/>
    <property type="match status" value="1"/>
</dbReference>
<evidence type="ECO:0000256" key="3">
    <source>
        <dbReference type="ARBA" id="ARBA00023237"/>
    </source>
</evidence>
<name>A0A177Y529_9VIBR</name>
<dbReference type="InterPro" id="IPR036737">
    <property type="entry name" value="OmpA-like_sf"/>
</dbReference>
<evidence type="ECO:0000256" key="1">
    <source>
        <dbReference type="ARBA" id="ARBA00004442"/>
    </source>
</evidence>
<keyword evidence="2 4" id="KW-0472">Membrane</keyword>
<keyword evidence="3" id="KW-0998">Cell outer membrane</keyword>
<dbReference type="PROSITE" id="PS51123">
    <property type="entry name" value="OMPA_2"/>
    <property type="match status" value="1"/>
</dbReference>
<dbReference type="AlphaFoldDB" id="A0A177Y529"/>
<accession>A0A177Y529</accession>
<feature type="chain" id="PRO_5008079471" description="OmpA-like domain-containing protein" evidence="5">
    <location>
        <begin position="19"/>
        <end position="188"/>
    </location>
</feature>
<dbReference type="Proteomes" id="UP000078406">
    <property type="component" value="Unassembled WGS sequence"/>
</dbReference>
<comment type="subcellular location">
    <subcellularLocation>
        <location evidence="1">Cell outer membrane</location>
    </subcellularLocation>
</comment>
<dbReference type="PANTHER" id="PTHR30329">
    <property type="entry name" value="STATOR ELEMENT OF FLAGELLAR MOTOR COMPLEX"/>
    <property type="match status" value="1"/>
</dbReference>
<feature type="signal peptide" evidence="5">
    <location>
        <begin position="1"/>
        <end position="18"/>
    </location>
</feature>
<dbReference type="SUPFAM" id="SSF103088">
    <property type="entry name" value="OmpA-like"/>
    <property type="match status" value="1"/>
</dbReference>
<feature type="domain" description="OmpA-like" evidence="6">
    <location>
        <begin position="77"/>
        <end position="188"/>
    </location>
</feature>
<dbReference type="InterPro" id="IPR006665">
    <property type="entry name" value="OmpA-like"/>
</dbReference>
<evidence type="ECO:0000259" key="6">
    <source>
        <dbReference type="PROSITE" id="PS51123"/>
    </source>
</evidence>
<dbReference type="PRINTS" id="PR01021">
    <property type="entry name" value="OMPADOMAIN"/>
</dbReference>
<gene>
    <name evidence="7" type="ORF">APB76_03100</name>
</gene>
<evidence type="ECO:0000256" key="5">
    <source>
        <dbReference type="SAM" id="SignalP"/>
    </source>
</evidence>
<evidence type="ECO:0000256" key="2">
    <source>
        <dbReference type="ARBA" id="ARBA00023136"/>
    </source>
</evidence>
<evidence type="ECO:0000313" key="8">
    <source>
        <dbReference type="Proteomes" id="UP000078406"/>
    </source>
</evidence>
<reference evidence="7 8" key="1">
    <citation type="journal article" date="2016" name="Syst. Appl. Microbiol.">
        <title>Vibrio bivalvicida sp. nov., a novel larval pathogen for bivalve molluscs reared in a hatchery.</title>
        <authorList>
            <person name="Dubert J."/>
            <person name="Romalde J.L."/>
            <person name="Prado S."/>
            <person name="Barja J.L."/>
        </authorList>
    </citation>
    <scope>NUCLEOTIDE SEQUENCE [LARGE SCALE GENOMIC DNA]</scope>
    <source>
        <strain evidence="7 8">605</strain>
    </source>
</reference>
<dbReference type="GO" id="GO:0009279">
    <property type="term" value="C:cell outer membrane"/>
    <property type="evidence" value="ECO:0007669"/>
    <property type="project" value="UniProtKB-SubCell"/>
</dbReference>
<dbReference type="InterPro" id="IPR006664">
    <property type="entry name" value="OMP_bac"/>
</dbReference>
<sequence length="188" mass="20677">MKYPVIITSILLSPLGYANCLGSVDEFITSTTLVSSHTVKTQVIGHLTQREEKIENTILGSDRDVVHVEAGDEVCFYDKQTQSLVLNYGVDIYKLSLNHKQVLKQYLGLVSAKAKIYIEGHADSLGSKGYNKALSARRAMQVAKFLQSDLKQGNRVVEHAYGESSPICNLAENTATGCNRRVVITVKS</sequence>
<evidence type="ECO:0000256" key="4">
    <source>
        <dbReference type="PROSITE-ProRule" id="PRU00473"/>
    </source>
</evidence>
<dbReference type="PANTHER" id="PTHR30329:SF21">
    <property type="entry name" value="LIPOPROTEIN YIAD-RELATED"/>
    <property type="match status" value="1"/>
</dbReference>
<dbReference type="EMBL" id="LLEI02000016">
    <property type="protein sequence ID" value="OAJ95696.1"/>
    <property type="molecule type" value="Genomic_DNA"/>
</dbReference>
<keyword evidence="5" id="KW-0732">Signal</keyword>
<proteinExistence type="predicted"/>
<protein>
    <recommendedName>
        <fullName evidence="6">OmpA-like domain-containing protein</fullName>
    </recommendedName>
</protein>
<organism evidence="7 8">
    <name type="scientific">Vibrio bivalvicida</name>
    <dbReference type="NCBI Taxonomy" id="1276888"/>
    <lineage>
        <taxon>Bacteria</taxon>
        <taxon>Pseudomonadati</taxon>
        <taxon>Pseudomonadota</taxon>
        <taxon>Gammaproteobacteria</taxon>
        <taxon>Vibrionales</taxon>
        <taxon>Vibrionaceae</taxon>
        <taxon>Vibrio</taxon>
        <taxon>Vibrio oreintalis group</taxon>
    </lineage>
</organism>
<comment type="caution">
    <text evidence="7">The sequence shown here is derived from an EMBL/GenBank/DDBJ whole genome shotgun (WGS) entry which is preliminary data.</text>
</comment>
<dbReference type="RefSeq" id="WP_054962973.1">
    <property type="nucleotide sequence ID" value="NZ_LLEI02000016.1"/>
</dbReference>
<dbReference type="InterPro" id="IPR050330">
    <property type="entry name" value="Bact_OuterMem_StrucFunc"/>
</dbReference>